<dbReference type="SMART" id="SM00448">
    <property type="entry name" value="REC"/>
    <property type="match status" value="1"/>
</dbReference>
<dbReference type="SUPFAM" id="SSF52172">
    <property type="entry name" value="CheY-like"/>
    <property type="match status" value="1"/>
</dbReference>
<feature type="domain" description="Sigma-54 factor interaction" evidence="7">
    <location>
        <begin position="158"/>
        <end position="387"/>
    </location>
</feature>
<name>A0A841JSZ8_9BACT</name>
<dbReference type="GO" id="GO:0006355">
    <property type="term" value="P:regulation of DNA-templated transcription"/>
    <property type="evidence" value="ECO:0007669"/>
    <property type="project" value="InterPro"/>
</dbReference>
<dbReference type="InterPro" id="IPR003593">
    <property type="entry name" value="AAA+_ATPase"/>
</dbReference>
<feature type="region of interest" description="Disordered" evidence="6">
    <location>
        <begin position="396"/>
        <end position="430"/>
    </location>
</feature>
<keyword evidence="1" id="KW-0547">Nucleotide-binding</keyword>
<dbReference type="PROSITE" id="PS00675">
    <property type="entry name" value="SIGMA54_INTERACT_1"/>
    <property type="match status" value="1"/>
</dbReference>
<dbReference type="Pfam" id="PF00072">
    <property type="entry name" value="Response_reg"/>
    <property type="match status" value="1"/>
</dbReference>
<dbReference type="Gene3D" id="1.10.10.60">
    <property type="entry name" value="Homeodomain-like"/>
    <property type="match status" value="1"/>
</dbReference>
<evidence type="ECO:0000313" key="9">
    <source>
        <dbReference type="EMBL" id="MBB6142889.1"/>
    </source>
</evidence>
<feature type="compositionally biased region" description="Polar residues" evidence="6">
    <location>
        <begin position="485"/>
        <end position="498"/>
    </location>
</feature>
<keyword evidence="2" id="KW-0067">ATP-binding</keyword>
<evidence type="ECO:0000313" key="10">
    <source>
        <dbReference type="Proteomes" id="UP000538666"/>
    </source>
</evidence>
<sequence>MALIGSQYVIGNTIETARLLAVSRDSAVLRPLWLMGESNHWQFESVPNAWDAMERVQSGASPDLLLLDLPRGDADGLHILRWLRRLRPALPIILICHPDDVGKEQEALRLGAREYLVTPVDGLQLETAIRHYLSTGCEAVETDIASDDIELISDDIFFIGISPIMRKIRAQAALLAESNVPVLILGESGSGKDTIARLLHKLSVRSGFEFAKVNCAALPGDLLERELFGYEREDAAAPVRTKLGKLECCVKGTVLLDEITEMPMSVQASLLQVLQSQRYIRPGTTAAVEVDVRVLATSTINMEHAISKNRLRVDLYHRLSAYTIHVPSLRERKEELPLLSRHFMHQFAKHYGLSPRDFSPAFTEACQAYSWPGNLRELASVVKRYLMVGDKELSFEPSRQEEATQDAVSTSPRRVNSPASSLIQSRGGATGSDSLKSLVQSVKLEAERNVIAEALEKTGWNRKAAARLLKVSYRTLLYKIEQYQMKSTDSSSFPSPNGSRGKRTGFRDGRVD</sequence>
<dbReference type="RefSeq" id="WP_050061847.1">
    <property type="nucleotide sequence ID" value="NZ_JACHEK010000002.1"/>
</dbReference>
<dbReference type="Pfam" id="PF25601">
    <property type="entry name" value="AAA_lid_14"/>
    <property type="match status" value="1"/>
</dbReference>
<feature type="modified residue" description="4-aspartylphosphate" evidence="5">
    <location>
        <position position="68"/>
    </location>
</feature>
<dbReference type="PROSITE" id="PS50045">
    <property type="entry name" value="SIGMA54_INTERACT_4"/>
    <property type="match status" value="1"/>
</dbReference>
<dbReference type="InterPro" id="IPR002197">
    <property type="entry name" value="HTH_Fis"/>
</dbReference>
<gene>
    <name evidence="9" type="ORF">HNQ77_000833</name>
</gene>
<dbReference type="SMART" id="SM00382">
    <property type="entry name" value="AAA"/>
    <property type="match status" value="1"/>
</dbReference>
<dbReference type="AlphaFoldDB" id="A0A841JSZ8"/>
<keyword evidence="5" id="KW-0597">Phosphoprotein</keyword>
<reference evidence="9 10" key="1">
    <citation type="submission" date="2020-08" db="EMBL/GenBank/DDBJ databases">
        <title>Genomic Encyclopedia of Type Strains, Phase IV (KMG-IV): sequencing the most valuable type-strain genomes for metagenomic binning, comparative biology and taxonomic classification.</title>
        <authorList>
            <person name="Goeker M."/>
        </authorList>
    </citation>
    <scope>NUCLEOTIDE SEQUENCE [LARGE SCALE GENOMIC DNA]</scope>
    <source>
        <strain evidence="9 10">DSM 103733</strain>
    </source>
</reference>
<dbReference type="GO" id="GO:0005524">
    <property type="term" value="F:ATP binding"/>
    <property type="evidence" value="ECO:0007669"/>
    <property type="project" value="UniProtKB-KW"/>
</dbReference>
<feature type="domain" description="Response regulatory" evidence="8">
    <location>
        <begin position="18"/>
        <end position="133"/>
    </location>
</feature>
<dbReference type="Pfam" id="PF02954">
    <property type="entry name" value="HTH_8"/>
    <property type="match status" value="1"/>
</dbReference>
<dbReference type="Gene3D" id="3.40.50.300">
    <property type="entry name" value="P-loop containing nucleotide triphosphate hydrolases"/>
    <property type="match status" value="1"/>
</dbReference>
<evidence type="ECO:0000256" key="3">
    <source>
        <dbReference type="ARBA" id="ARBA00023015"/>
    </source>
</evidence>
<dbReference type="SUPFAM" id="SSF46689">
    <property type="entry name" value="Homeodomain-like"/>
    <property type="match status" value="1"/>
</dbReference>
<evidence type="ECO:0000256" key="2">
    <source>
        <dbReference type="ARBA" id="ARBA00022840"/>
    </source>
</evidence>
<comment type="caution">
    <text evidence="9">The sequence shown here is derived from an EMBL/GenBank/DDBJ whole genome shotgun (WGS) entry which is preliminary data.</text>
</comment>
<accession>A0A841JSZ8</accession>
<dbReference type="InterPro" id="IPR027417">
    <property type="entry name" value="P-loop_NTPase"/>
</dbReference>
<organism evidence="9 10">
    <name type="scientific">Silvibacterium bohemicum</name>
    <dbReference type="NCBI Taxonomy" id="1577686"/>
    <lineage>
        <taxon>Bacteria</taxon>
        <taxon>Pseudomonadati</taxon>
        <taxon>Acidobacteriota</taxon>
        <taxon>Terriglobia</taxon>
        <taxon>Terriglobales</taxon>
        <taxon>Acidobacteriaceae</taxon>
        <taxon>Silvibacterium</taxon>
    </lineage>
</organism>
<proteinExistence type="predicted"/>
<dbReference type="SUPFAM" id="SSF52540">
    <property type="entry name" value="P-loop containing nucleoside triphosphate hydrolases"/>
    <property type="match status" value="1"/>
</dbReference>
<dbReference type="InterPro" id="IPR025662">
    <property type="entry name" value="Sigma_54_int_dom_ATP-bd_1"/>
</dbReference>
<feature type="compositionally biased region" description="Polar residues" evidence="6">
    <location>
        <begin position="406"/>
        <end position="424"/>
    </location>
</feature>
<dbReference type="InterPro" id="IPR011006">
    <property type="entry name" value="CheY-like_superfamily"/>
</dbReference>
<evidence type="ECO:0000256" key="6">
    <source>
        <dbReference type="SAM" id="MobiDB-lite"/>
    </source>
</evidence>
<protein>
    <submittedName>
        <fullName evidence="9">Two-component system response regulator AtoC</fullName>
    </submittedName>
</protein>
<dbReference type="Proteomes" id="UP000538666">
    <property type="component" value="Unassembled WGS sequence"/>
</dbReference>
<keyword evidence="10" id="KW-1185">Reference proteome</keyword>
<dbReference type="Gene3D" id="1.10.8.60">
    <property type="match status" value="1"/>
</dbReference>
<dbReference type="OrthoDB" id="9771372at2"/>
<dbReference type="PANTHER" id="PTHR32071">
    <property type="entry name" value="TRANSCRIPTIONAL REGULATORY PROTEIN"/>
    <property type="match status" value="1"/>
</dbReference>
<dbReference type="GO" id="GO:0000160">
    <property type="term" value="P:phosphorelay signal transduction system"/>
    <property type="evidence" value="ECO:0007669"/>
    <property type="project" value="InterPro"/>
</dbReference>
<dbReference type="CDD" id="cd00009">
    <property type="entry name" value="AAA"/>
    <property type="match status" value="1"/>
</dbReference>
<dbReference type="InterPro" id="IPR001789">
    <property type="entry name" value="Sig_transdc_resp-reg_receiver"/>
</dbReference>
<evidence type="ECO:0000256" key="1">
    <source>
        <dbReference type="ARBA" id="ARBA00022741"/>
    </source>
</evidence>
<keyword evidence="4" id="KW-0804">Transcription</keyword>
<evidence type="ECO:0000259" key="8">
    <source>
        <dbReference type="PROSITE" id="PS50110"/>
    </source>
</evidence>
<dbReference type="PRINTS" id="PR01590">
    <property type="entry name" value="HTHFIS"/>
</dbReference>
<dbReference type="InterPro" id="IPR002078">
    <property type="entry name" value="Sigma_54_int"/>
</dbReference>
<dbReference type="EMBL" id="JACHEK010000002">
    <property type="protein sequence ID" value="MBB6142889.1"/>
    <property type="molecule type" value="Genomic_DNA"/>
</dbReference>
<keyword evidence="3" id="KW-0805">Transcription regulation</keyword>
<evidence type="ECO:0000259" key="7">
    <source>
        <dbReference type="PROSITE" id="PS50045"/>
    </source>
</evidence>
<dbReference type="GO" id="GO:0043565">
    <property type="term" value="F:sequence-specific DNA binding"/>
    <property type="evidence" value="ECO:0007669"/>
    <property type="project" value="InterPro"/>
</dbReference>
<dbReference type="Pfam" id="PF00158">
    <property type="entry name" value="Sigma54_activat"/>
    <property type="match status" value="1"/>
</dbReference>
<feature type="region of interest" description="Disordered" evidence="6">
    <location>
        <begin position="485"/>
        <end position="512"/>
    </location>
</feature>
<dbReference type="PANTHER" id="PTHR32071:SF57">
    <property type="entry name" value="C4-DICARBOXYLATE TRANSPORT TRANSCRIPTIONAL REGULATORY PROTEIN DCTD"/>
    <property type="match status" value="1"/>
</dbReference>
<dbReference type="PROSITE" id="PS50110">
    <property type="entry name" value="RESPONSE_REGULATORY"/>
    <property type="match status" value="1"/>
</dbReference>
<dbReference type="InterPro" id="IPR009057">
    <property type="entry name" value="Homeodomain-like_sf"/>
</dbReference>
<dbReference type="Gene3D" id="3.40.50.2300">
    <property type="match status" value="1"/>
</dbReference>
<dbReference type="InterPro" id="IPR058031">
    <property type="entry name" value="AAA_lid_NorR"/>
</dbReference>
<evidence type="ECO:0000256" key="5">
    <source>
        <dbReference type="PROSITE-ProRule" id="PRU00169"/>
    </source>
</evidence>
<evidence type="ECO:0000256" key="4">
    <source>
        <dbReference type="ARBA" id="ARBA00023163"/>
    </source>
</evidence>